<gene>
    <name evidence="2" type="primary">txxe 2658</name>
    <name evidence="2" type="ORF">TXXE_18250</name>
</gene>
<accession>A0ABN7SAD0</accession>
<dbReference type="Pfam" id="PF04134">
    <property type="entry name" value="DCC1-like"/>
    <property type="match status" value="1"/>
</dbReference>
<evidence type="ECO:0000313" key="3">
    <source>
        <dbReference type="Proteomes" id="UP000681526"/>
    </source>
</evidence>
<reference evidence="2 3" key="1">
    <citation type="submission" date="2021-04" db="EMBL/GenBank/DDBJ databases">
        <authorList>
            <person name="Rakotoarivonina H."/>
        </authorList>
    </citation>
    <scope>NUCLEOTIDE SEQUENCE [LARGE SCALE GENOMIC DNA]</scope>
    <source>
        <strain evidence="2 3">XE</strain>
    </source>
</reference>
<organism evidence="2 3">
    <name type="scientific">Thermobacillus xylanilyticus</name>
    <dbReference type="NCBI Taxonomy" id="76633"/>
    <lineage>
        <taxon>Bacteria</taxon>
        <taxon>Bacillati</taxon>
        <taxon>Bacillota</taxon>
        <taxon>Bacilli</taxon>
        <taxon>Bacillales</taxon>
        <taxon>Paenibacillaceae</taxon>
        <taxon>Thermobacillus</taxon>
    </lineage>
</organism>
<name>A0ABN7SAD0_THEXY</name>
<keyword evidence="3" id="KW-1185">Reference proteome</keyword>
<sequence>MPDKRKRRETLCVVYDAECALCTAAVRQLAAVRGARAELRFVPLQALEAQAAGARDGGRQEPSGLPDLTRLDAAALRAQLHVVQADGAVFAGAEAVVRIMRELPGWQLLSWLYRVPGLKRAADAAYRYVARRRYDWFGRADEGCASGACALHRNADGAGASRPRPSSTREMEER</sequence>
<dbReference type="PANTHER" id="PTHR33639">
    <property type="entry name" value="THIOL-DISULFIDE OXIDOREDUCTASE DCC"/>
    <property type="match status" value="1"/>
</dbReference>
<proteinExistence type="predicted"/>
<protein>
    <submittedName>
        <fullName evidence="2">Thiol-disulphide oxidoreductase DCC</fullName>
    </submittedName>
</protein>
<dbReference type="InterPro" id="IPR007263">
    <property type="entry name" value="DCC1-like"/>
</dbReference>
<dbReference type="EMBL" id="CAJRAY010000094">
    <property type="protein sequence ID" value="CAG5092469.1"/>
    <property type="molecule type" value="Genomic_DNA"/>
</dbReference>
<dbReference type="RefSeq" id="WP_213486554.1">
    <property type="nucleotide sequence ID" value="NZ_CAJRAY010000094.1"/>
</dbReference>
<feature type="region of interest" description="Disordered" evidence="1">
    <location>
        <begin position="155"/>
        <end position="174"/>
    </location>
</feature>
<evidence type="ECO:0000256" key="1">
    <source>
        <dbReference type="SAM" id="MobiDB-lite"/>
    </source>
</evidence>
<dbReference type="PANTHER" id="PTHR33639:SF2">
    <property type="entry name" value="DUF393 DOMAIN-CONTAINING PROTEIN"/>
    <property type="match status" value="1"/>
</dbReference>
<comment type="caution">
    <text evidence="2">The sequence shown here is derived from an EMBL/GenBank/DDBJ whole genome shotgun (WGS) entry which is preliminary data.</text>
</comment>
<evidence type="ECO:0000313" key="2">
    <source>
        <dbReference type="EMBL" id="CAG5092469.1"/>
    </source>
</evidence>
<dbReference type="Proteomes" id="UP000681526">
    <property type="component" value="Unassembled WGS sequence"/>
</dbReference>
<dbReference type="InterPro" id="IPR052927">
    <property type="entry name" value="DCC_oxidoreductase"/>
</dbReference>